<evidence type="ECO:0000313" key="3">
    <source>
        <dbReference type="Proteomes" id="UP000287171"/>
    </source>
</evidence>
<dbReference type="CDD" id="cd02440">
    <property type="entry name" value="AdoMet_MTases"/>
    <property type="match status" value="1"/>
</dbReference>
<dbReference type="Gene3D" id="3.40.50.150">
    <property type="entry name" value="Vaccinia Virus protein VP39"/>
    <property type="match status" value="1"/>
</dbReference>
<evidence type="ECO:0000259" key="1">
    <source>
        <dbReference type="Pfam" id="PF13649"/>
    </source>
</evidence>
<comment type="caution">
    <text evidence="2">The sequence shown here is derived from an EMBL/GenBank/DDBJ whole genome shotgun (WGS) entry which is preliminary data.</text>
</comment>
<dbReference type="InterPro" id="IPR041698">
    <property type="entry name" value="Methyltransf_25"/>
</dbReference>
<reference evidence="3" key="1">
    <citation type="submission" date="2018-12" db="EMBL/GenBank/DDBJ databases">
        <title>Tengunoibacter tsumagoiensis gen. nov., sp. nov., Dictyobacter kobayashii sp. nov., D. alpinus sp. nov., and D. joshuensis sp. nov. and description of Dictyobacteraceae fam. nov. within the order Ktedonobacterales isolated from Tengu-no-mugimeshi.</title>
        <authorList>
            <person name="Wang C.M."/>
            <person name="Zheng Y."/>
            <person name="Sakai Y."/>
            <person name="Toyoda A."/>
            <person name="Minakuchi Y."/>
            <person name="Abe K."/>
            <person name="Yokota A."/>
            <person name="Yabe S."/>
        </authorList>
    </citation>
    <scope>NUCLEOTIDE SEQUENCE [LARGE SCALE GENOMIC DNA]</scope>
    <source>
        <strain evidence="3">Uno16</strain>
    </source>
</reference>
<organism evidence="2 3">
    <name type="scientific">Dictyobacter alpinus</name>
    <dbReference type="NCBI Taxonomy" id="2014873"/>
    <lineage>
        <taxon>Bacteria</taxon>
        <taxon>Bacillati</taxon>
        <taxon>Chloroflexota</taxon>
        <taxon>Ktedonobacteria</taxon>
        <taxon>Ktedonobacterales</taxon>
        <taxon>Dictyobacteraceae</taxon>
        <taxon>Dictyobacter</taxon>
    </lineage>
</organism>
<feature type="domain" description="Methyltransferase" evidence="1">
    <location>
        <begin position="59"/>
        <end position="153"/>
    </location>
</feature>
<accession>A0A402B546</accession>
<dbReference type="EMBL" id="BIFT01000001">
    <property type="protein sequence ID" value="GCE26467.1"/>
    <property type="molecule type" value="Genomic_DNA"/>
</dbReference>
<dbReference type="SUPFAM" id="SSF53335">
    <property type="entry name" value="S-adenosyl-L-methionine-dependent methyltransferases"/>
    <property type="match status" value="1"/>
</dbReference>
<dbReference type="PANTHER" id="PTHR43591:SF24">
    <property type="entry name" value="2-METHOXY-6-POLYPRENYL-1,4-BENZOQUINOL METHYLASE, MITOCHONDRIAL"/>
    <property type="match status" value="1"/>
</dbReference>
<dbReference type="Proteomes" id="UP000287171">
    <property type="component" value="Unassembled WGS sequence"/>
</dbReference>
<keyword evidence="3" id="KW-1185">Reference proteome</keyword>
<proteinExistence type="predicted"/>
<gene>
    <name evidence="2" type="ORF">KDA_19510</name>
</gene>
<dbReference type="AlphaFoldDB" id="A0A402B546"/>
<dbReference type="Pfam" id="PF13649">
    <property type="entry name" value="Methyltransf_25"/>
    <property type="match status" value="1"/>
</dbReference>
<protein>
    <recommendedName>
        <fullName evidence="1">Methyltransferase domain-containing protein</fullName>
    </recommendedName>
</protein>
<evidence type="ECO:0000313" key="2">
    <source>
        <dbReference type="EMBL" id="GCE26467.1"/>
    </source>
</evidence>
<name>A0A402B546_9CHLR</name>
<dbReference type="GO" id="GO:0008168">
    <property type="term" value="F:methyltransferase activity"/>
    <property type="evidence" value="ECO:0007669"/>
    <property type="project" value="TreeGrafter"/>
</dbReference>
<sequence>MRNGEPDFRWDDGRRHVTNVPYMLPKDLEEGQRLDFQHYMLRYVFKGNYLAPIKNPNNILDVACGTGRWMFEVARIFPQANFYGLDLVLPNQGNSTLRFPLNCIFKAGDVADGLPFVDKSFDYVHQRLLVSGIKAQIWPGLLYEIIRVTRPGGWVEIVDTNLTCQRLGPETTRLAQWVQELSISRGMDPSLQQNLDRHLKRAGLVNVTAHRVSIPVGLWGGRIGSMLLQDILALTRATRSIVTKYAGITLSDYDYITTKSMQEYEEYRSYSDFYVVYGQKPE</sequence>
<dbReference type="InterPro" id="IPR029063">
    <property type="entry name" value="SAM-dependent_MTases_sf"/>
</dbReference>
<dbReference type="PANTHER" id="PTHR43591">
    <property type="entry name" value="METHYLTRANSFERASE"/>
    <property type="match status" value="1"/>
</dbReference>